<gene>
    <name evidence="4" type="ORF">CBR_g49325</name>
</gene>
<dbReference type="InterPro" id="IPR000164">
    <property type="entry name" value="Histone_H3/CENP-A"/>
</dbReference>
<feature type="region of interest" description="Disordered" evidence="2">
    <location>
        <begin position="181"/>
        <end position="236"/>
    </location>
</feature>
<dbReference type="SMART" id="SM00428">
    <property type="entry name" value="H3"/>
    <property type="match status" value="1"/>
</dbReference>
<keyword evidence="5" id="KW-1185">Reference proteome</keyword>
<dbReference type="EMBL" id="BFEA01000743">
    <property type="protein sequence ID" value="GBG89535.1"/>
    <property type="molecule type" value="Genomic_DNA"/>
</dbReference>
<dbReference type="PRINTS" id="PR00622">
    <property type="entry name" value="HISTONEH3"/>
</dbReference>
<evidence type="ECO:0000313" key="5">
    <source>
        <dbReference type="Proteomes" id="UP000265515"/>
    </source>
</evidence>
<comment type="caution">
    <text evidence="4">The sequence shown here is derived from an EMBL/GenBank/DDBJ whole genome shotgun (WGS) entry which is preliminary data.</text>
</comment>
<dbReference type="CDD" id="cd22911">
    <property type="entry name" value="HFD_H3"/>
    <property type="match status" value="1"/>
</dbReference>
<name>A0A388M4V4_CHABU</name>
<dbReference type="Pfam" id="PF00125">
    <property type="entry name" value="Histone"/>
    <property type="match status" value="1"/>
</dbReference>
<dbReference type="GO" id="GO:0000786">
    <property type="term" value="C:nucleosome"/>
    <property type="evidence" value="ECO:0007669"/>
    <property type="project" value="InterPro"/>
</dbReference>
<evidence type="ECO:0000259" key="3">
    <source>
        <dbReference type="Pfam" id="PF00125"/>
    </source>
</evidence>
<dbReference type="Gene3D" id="1.10.20.10">
    <property type="entry name" value="Histone, subunit A"/>
    <property type="match status" value="1"/>
</dbReference>
<comment type="similarity">
    <text evidence="1">Belongs to the histone H3 family.</text>
</comment>
<dbReference type="SUPFAM" id="SSF47113">
    <property type="entry name" value="Histone-fold"/>
    <property type="match status" value="1"/>
</dbReference>
<accession>A0A388M4V4</accession>
<feature type="compositionally biased region" description="Basic and acidic residues" evidence="2">
    <location>
        <begin position="19"/>
        <end position="45"/>
    </location>
</feature>
<dbReference type="Proteomes" id="UP000265515">
    <property type="component" value="Unassembled WGS sequence"/>
</dbReference>
<dbReference type="OrthoDB" id="420022at2759"/>
<dbReference type="STRING" id="69332.A0A388M4V4"/>
<organism evidence="4 5">
    <name type="scientific">Chara braunii</name>
    <name type="common">Braun's stonewort</name>
    <dbReference type="NCBI Taxonomy" id="69332"/>
    <lineage>
        <taxon>Eukaryota</taxon>
        <taxon>Viridiplantae</taxon>
        <taxon>Streptophyta</taxon>
        <taxon>Charophyceae</taxon>
        <taxon>Charales</taxon>
        <taxon>Characeae</taxon>
        <taxon>Chara</taxon>
    </lineage>
</organism>
<dbReference type="GO" id="GO:0046982">
    <property type="term" value="F:protein heterodimerization activity"/>
    <property type="evidence" value="ECO:0007669"/>
    <property type="project" value="InterPro"/>
</dbReference>
<dbReference type="GO" id="GO:0030527">
    <property type="term" value="F:structural constituent of chromatin"/>
    <property type="evidence" value="ECO:0007669"/>
    <property type="project" value="InterPro"/>
</dbReference>
<reference evidence="4 5" key="1">
    <citation type="journal article" date="2018" name="Cell">
        <title>The Chara Genome: Secondary Complexity and Implications for Plant Terrestrialization.</title>
        <authorList>
            <person name="Nishiyama T."/>
            <person name="Sakayama H."/>
            <person name="Vries J.D."/>
            <person name="Buschmann H."/>
            <person name="Saint-Marcoux D."/>
            <person name="Ullrich K.K."/>
            <person name="Haas F.B."/>
            <person name="Vanderstraeten L."/>
            <person name="Becker D."/>
            <person name="Lang D."/>
            <person name="Vosolsobe S."/>
            <person name="Rombauts S."/>
            <person name="Wilhelmsson P.K.I."/>
            <person name="Janitza P."/>
            <person name="Kern R."/>
            <person name="Heyl A."/>
            <person name="Rumpler F."/>
            <person name="Villalobos L.I.A.C."/>
            <person name="Clay J.M."/>
            <person name="Skokan R."/>
            <person name="Toyoda A."/>
            <person name="Suzuki Y."/>
            <person name="Kagoshima H."/>
            <person name="Schijlen E."/>
            <person name="Tajeshwar N."/>
            <person name="Catarino B."/>
            <person name="Hetherington A.J."/>
            <person name="Saltykova A."/>
            <person name="Bonnot C."/>
            <person name="Breuninger H."/>
            <person name="Symeonidi A."/>
            <person name="Radhakrishnan G.V."/>
            <person name="Van Nieuwerburgh F."/>
            <person name="Deforce D."/>
            <person name="Chang C."/>
            <person name="Karol K.G."/>
            <person name="Hedrich R."/>
            <person name="Ulvskov P."/>
            <person name="Glockner G."/>
            <person name="Delwiche C.F."/>
            <person name="Petrasek J."/>
            <person name="Van de Peer Y."/>
            <person name="Friml J."/>
            <person name="Beilby M."/>
            <person name="Dolan L."/>
            <person name="Kohara Y."/>
            <person name="Sugano S."/>
            <person name="Fujiyama A."/>
            <person name="Delaux P.-M."/>
            <person name="Quint M."/>
            <person name="TheiBen G."/>
            <person name="Hagemann M."/>
            <person name="Harholt J."/>
            <person name="Dunand C."/>
            <person name="Zachgo S."/>
            <person name="Langdale J."/>
            <person name="Maumus F."/>
            <person name="Straeten D.V.D."/>
            <person name="Gould S.B."/>
            <person name="Rensing S.A."/>
        </authorList>
    </citation>
    <scope>NUCLEOTIDE SEQUENCE [LARGE SCALE GENOMIC DNA]</scope>
    <source>
        <strain evidence="4 5">S276</strain>
    </source>
</reference>
<proteinExistence type="inferred from homology"/>
<feature type="region of interest" description="Disordered" evidence="2">
    <location>
        <begin position="285"/>
        <end position="305"/>
    </location>
</feature>
<evidence type="ECO:0000256" key="2">
    <source>
        <dbReference type="SAM" id="MobiDB-lite"/>
    </source>
</evidence>
<evidence type="ECO:0000256" key="1">
    <source>
        <dbReference type="ARBA" id="ARBA00010343"/>
    </source>
</evidence>
<dbReference type="PANTHER" id="PTHR11426">
    <property type="entry name" value="HISTONE H3"/>
    <property type="match status" value="1"/>
</dbReference>
<dbReference type="InterPro" id="IPR009072">
    <property type="entry name" value="Histone-fold"/>
</dbReference>
<dbReference type="GO" id="GO:0003677">
    <property type="term" value="F:DNA binding"/>
    <property type="evidence" value="ECO:0007669"/>
    <property type="project" value="InterPro"/>
</dbReference>
<dbReference type="InterPro" id="IPR007125">
    <property type="entry name" value="H2A/H2B/H3"/>
</dbReference>
<sequence length="497" mass="56422">MSEQSPLEAIRQLKKKEHARNDNVSEKAAEVNHAGEQRAKRKENAGENVSKRKGRKEKGNVDGGNARRWKFRPGTVALRDIRKMQKSTERLIPFAPFTRFVREILEDDKWRRGWGEETSYLPGPTRMSLLALKAFEEEVEAYVVHVLNMTNQVAFHSKRVTIMKRDMQLVIELKKGTCDYGTDKIPRQREKKDDPVQQKTEGPGRNQIDSTQMAKEDPSRKKNVPTSKKKELQQWRKDSSAATGALFYSAQPSSCTSEDSAPADAGSLQREVGPFALNYQVATPTEVDRQRKRQQGSNLVAAECKKSCVEEEEDSSDRNYQQTKLVVAMFRGDSGSEKVTKHDVKAEDLILQWTLQNSSHSAGQEENPTPSKAVERKFERSFVYDGDNRENPVIMSQYFCTFDGRGQGEGEEAFDAQVDMESFDIFNEKLVAHAYIDEEFCKIPESKDSSEAGWCHAVLRLARHYSEPHPALRIVDGSAYPDEKLMQLAVSSLMRTC</sequence>
<dbReference type="AlphaFoldDB" id="A0A388M4V4"/>
<protein>
    <recommendedName>
        <fullName evidence="3">Core Histone H2A/H2B/H3 domain-containing protein</fullName>
    </recommendedName>
</protein>
<dbReference type="Gramene" id="GBG89535">
    <property type="protein sequence ID" value="GBG89535"/>
    <property type="gene ID" value="CBR_g49325"/>
</dbReference>
<feature type="domain" description="Core Histone H2A/H2B/H3" evidence="3">
    <location>
        <begin position="73"/>
        <end position="172"/>
    </location>
</feature>
<evidence type="ECO:0000313" key="4">
    <source>
        <dbReference type="EMBL" id="GBG89535.1"/>
    </source>
</evidence>
<feature type="region of interest" description="Disordered" evidence="2">
    <location>
        <begin position="1"/>
        <end position="66"/>
    </location>
</feature>
<feature type="compositionally biased region" description="Basic and acidic residues" evidence="2">
    <location>
        <begin position="181"/>
        <end position="196"/>
    </location>
</feature>